<accession>A0A1Y6LXF1</accession>
<dbReference type="EMBL" id="LT882685">
    <property type="protein sequence ID" value="SMY28299.1"/>
    <property type="molecule type" value="Genomic_DNA"/>
</dbReference>
<name>A0A1Y6LXF1_ZYMTR</name>
<feature type="chain" id="PRO_5012802984" evidence="2">
    <location>
        <begin position="23"/>
        <end position="651"/>
    </location>
</feature>
<gene>
    <name evidence="3" type="ORF">ZT1A5_G9744</name>
</gene>
<feature type="signal peptide" evidence="2">
    <location>
        <begin position="1"/>
        <end position="22"/>
    </location>
</feature>
<organism evidence="3 4">
    <name type="scientific">Zymoseptoria tritici ST99CH_1A5</name>
    <dbReference type="NCBI Taxonomy" id="1276529"/>
    <lineage>
        <taxon>Eukaryota</taxon>
        <taxon>Fungi</taxon>
        <taxon>Dikarya</taxon>
        <taxon>Ascomycota</taxon>
        <taxon>Pezizomycotina</taxon>
        <taxon>Dothideomycetes</taxon>
        <taxon>Dothideomycetidae</taxon>
        <taxon>Mycosphaerellales</taxon>
        <taxon>Mycosphaerellaceae</taxon>
        <taxon>Zymoseptoria</taxon>
    </lineage>
</organism>
<proteinExistence type="predicted"/>
<sequence length="651" mass="66649">MSFSKILSVLLIGAMTGIVVTAQEVSSAVLSSAAGAAVCTQFITIGGNVFENCLTEVVTVPVTVTAVAPGTPSLGAVSSQIISSVNSGADVPPVASQASALLPSEEATSHRTPTAAFISSTSDIVSHRTPTAAFISSTSDALIHLTPTAAFISSTSVECAACDVLNSALASYSTASGAMPSAALSTSISSMPTEASSTVSSTSSPIALVTITPTRSTVTSVKFLTADPSGNIIEPSMKVLTSTQIVDAPSPTSIETMPSETFSDWEEEPEETGAEASDDTDTEGDEDPTEDTEEEDTEAETSEEEGSEPMRLLFARVPVVPLVANSSIAVPSATLSSETAGIHRTPTAAFISSVTRRTPTAAFISSTTTDFTLSFAASLPSAGSPSNLPDDPPFANASIPTAAFFSSVTRRTPTAAFISSTAIDSILSSAGSMPSAGSPSNLPDDPPFANSDIAVPSIHAPETFVRSATAVPVMWNTSSTTREPMVVKTMTITNTVFVSPPTSTDSMAPMVNSTSICHSAAALSTSLAGLITQIPDGQIQGPVPTTMSLPPGAPPGVPQGVPQGVPEGISRGLPSGWPHPGVLSVPSHSLHGNATITKAHGIPKPSHYSMPPHSYRGNVTVPQTRGPKMTMHGNGTASFTTVTMTKHWRFQ</sequence>
<protein>
    <submittedName>
        <fullName evidence="3">Uncharacterized protein</fullName>
    </submittedName>
</protein>
<dbReference type="AlphaFoldDB" id="A0A1Y6LXF1"/>
<evidence type="ECO:0000313" key="3">
    <source>
        <dbReference type="EMBL" id="SMY28299.1"/>
    </source>
</evidence>
<feature type="compositionally biased region" description="Polar residues" evidence="1">
    <location>
        <begin position="246"/>
        <end position="262"/>
    </location>
</feature>
<keyword evidence="2" id="KW-0732">Signal</keyword>
<feature type="region of interest" description="Disordered" evidence="1">
    <location>
        <begin position="433"/>
        <end position="452"/>
    </location>
</feature>
<feature type="compositionally biased region" description="Acidic residues" evidence="1">
    <location>
        <begin position="263"/>
        <end position="307"/>
    </location>
</feature>
<dbReference type="Proteomes" id="UP000215453">
    <property type="component" value="Chromosome 10"/>
</dbReference>
<evidence type="ECO:0000256" key="2">
    <source>
        <dbReference type="SAM" id="SignalP"/>
    </source>
</evidence>
<reference evidence="3 4" key="1">
    <citation type="submission" date="2016-10" db="EMBL/GenBank/DDBJ databases">
        <authorList>
            <person name="Varghese N."/>
        </authorList>
    </citation>
    <scope>NUCLEOTIDE SEQUENCE [LARGE SCALE GENOMIC DNA]</scope>
</reference>
<evidence type="ECO:0000256" key="1">
    <source>
        <dbReference type="SAM" id="MobiDB-lite"/>
    </source>
</evidence>
<feature type="region of interest" description="Disordered" evidence="1">
    <location>
        <begin position="246"/>
        <end position="310"/>
    </location>
</feature>
<evidence type="ECO:0000313" key="4">
    <source>
        <dbReference type="Proteomes" id="UP000215453"/>
    </source>
</evidence>